<evidence type="ECO:0000259" key="8">
    <source>
        <dbReference type="Pfam" id="PF06886"/>
    </source>
</evidence>
<evidence type="ECO:0000256" key="6">
    <source>
        <dbReference type="SAM" id="Coils"/>
    </source>
</evidence>
<dbReference type="GO" id="GO:0030295">
    <property type="term" value="F:protein kinase activator activity"/>
    <property type="evidence" value="ECO:0007669"/>
    <property type="project" value="TreeGrafter"/>
</dbReference>
<organism evidence="9 10">
    <name type="scientific">Arachis hypogaea</name>
    <name type="common">Peanut</name>
    <dbReference type="NCBI Taxonomy" id="3818"/>
    <lineage>
        <taxon>Eukaryota</taxon>
        <taxon>Viridiplantae</taxon>
        <taxon>Streptophyta</taxon>
        <taxon>Embryophyta</taxon>
        <taxon>Tracheophyta</taxon>
        <taxon>Spermatophyta</taxon>
        <taxon>Magnoliopsida</taxon>
        <taxon>eudicotyledons</taxon>
        <taxon>Gunneridae</taxon>
        <taxon>Pentapetalae</taxon>
        <taxon>rosids</taxon>
        <taxon>fabids</taxon>
        <taxon>Fabales</taxon>
        <taxon>Fabaceae</taxon>
        <taxon>Papilionoideae</taxon>
        <taxon>50 kb inversion clade</taxon>
        <taxon>dalbergioids sensu lato</taxon>
        <taxon>Dalbergieae</taxon>
        <taxon>Pterocarpus clade</taxon>
        <taxon>Arachis</taxon>
    </lineage>
</organism>
<protein>
    <recommendedName>
        <fullName evidence="8">TPX2 C-terminal domain-containing protein</fullName>
    </recommendedName>
</protein>
<feature type="coiled-coil region" evidence="6">
    <location>
        <begin position="136"/>
        <end position="163"/>
    </location>
</feature>
<evidence type="ECO:0000256" key="5">
    <source>
        <dbReference type="ARBA" id="ARBA00023212"/>
    </source>
</evidence>
<comment type="similarity">
    <text evidence="2">Belongs to the TPX2 family.</text>
</comment>
<evidence type="ECO:0000256" key="4">
    <source>
        <dbReference type="ARBA" id="ARBA00022701"/>
    </source>
</evidence>
<sequence length="223" mass="25800">MKKKNIIQKVTNLQTCSLFPTIYMLSSPLLSSVAATHTRIIMEKASTKSSLKFVKNTSQSTAAQWSITNNNARGMARDEVKDRFHEKNNKSSSSQSRKSSPPKENTKPQEFKLHTQERAVKRAMFNYAVTTKFYLMEIQKRQAEKLQKMIEEEEIRMLRKEMVPRAQLMPYFDKPFSPQRSNNKTVGSRESYSCLHMMSSKCLRCCSLGNEFHNLHHSLKPVN</sequence>
<dbReference type="AlphaFoldDB" id="A0A445DQ88"/>
<dbReference type="InterPro" id="IPR009675">
    <property type="entry name" value="TPX2_fam"/>
</dbReference>
<dbReference type="InterPro" id="IPR027329">
    <property type="entry name" value="TPX2_C"/>
</dbReference>
<dbReference type="Pfam" id="PF06886">
    <property type="entry name" value="TPX2"/>
    <property type="match status" value="1"/>
</dbReference>
<accession>A0A445DQ88</accession>
<comment type="caution">
    <text evidence="9">The sequence shown here is derived from an EMBL/GenBank/DDBJ whole genome shotgun (WGS) entry which is preliminary data.</text>
</comment>
<keyword evidence="10" id="KW-1185">Reference proteome</keyword>
<dbReference type="PANTHER" id="PTHR14326">
    <property type="entry name" value="TARGETING PROTEIN FOR XKLP2"/>
    <property type="match status" value="1"/>
</dbReference>
<evidence type="ECO:0000313" key="9">
    <source>
        <dbReference type="EMBL" id="RYR65336.1"/>
    </source>
</evidence>
<keyword evidence="4" id="KW-0493">Microtubule</keyword>
<keyword evidence="6" id="KW-0175">Coiled coil</keyword>
<dbReference type="Proteomes" id="UP000289738">
    <property type="component" value="Chromosome A03"/>
</dbReference>
<name>A0A445DQ88_ARAHY</name>
<dbReference type="GO" id="GO:0005880">
    <property type="term" value="C:nuclear microtubule"/>
    <property type="evidence" value="ECO:0007669"/>
    <property type="project" value="TreeGrafter"/>
</dbReference>
<evidence type="ECO:0000256" key="2">
    <source>
        <dbReference type="ARBA" id="ARBA00005885"/>
    </source>
</evidence>
<evidence type="ECO:0000256" key="7">
    <source>
        <dbReference type="SAM" id="MobiDB-lite"/>
    </source>
</evidence>
<feature type="domain" description="TPX2 C-terminal" evidence="8">
    <location>
        <begin position="111"/>
        <end position="183"/>
    </location>
</feature>
<reference evidence="9 10" key="1">
    <citation type="submission" date="2019-01" db="EMBL/GenBank/DDBJ databases">
        <title>Sequencing of cultivated peanut Arachis hypogaea provides insights into genome evolution and oil improvement.</title>
        <authorList>
            <person name="Chen X."/>
        </authorList>
    </citation>
    <scope>NUCLEOTIDE SEQUENCE [LARGE SCALE GENOMIC DNA]</scope>
    <source>
        <strain evidence="10">cv. Fuhuasheng</strain>
        <tissue evidence="9">Leaves</tissue>
    </source>
</reference>
<dbReference type="GO" id="GO:0090307">
    <property type="term" value="P:mitotic spindle assembly"/>
    <property type="evidence" value="ECO:0007669"/>
    <property type="project" value="TreeGrafter"/>
</dbReference>
<feature type="compositionally biased region" description="Basic and acidic residues" evidence="7">
    <location>
        <begin position="104"/>
        <end position="114"/>
    </location>
</feature>
<dbReference type="EMBL" id="SDMP01000003">
    <property type="protein sequence ID" value="RYR65336.1"/>
    <property type="molecule type" value="Genomic_DNA"/>
</dbReference>
<feature type="compositionally biased region" description="Low complexity" evidence="7">
    <location>
        <begin position="90"/>
        <end position="103"/>
    </location>
</feature>
<keyword evidence="3" id="KW-0963">Cytoplasm</keyword>
<evidence type="ECO:0000256" key="3">
    <source>
        <dbReference type="ARBA" id="ARBA00022490"/>
    </source>
</evidence>
<gene>
    <name evidence="9" type="ORF">Ahy_A03g011266</name>
</gene>
<dbReference type="GO" id="GO:0008017">
    <property type="term" value="F:microtubule binding"/>
    <property type="evidence" value="ECO:0007669"/>
    <property type="project" value="TreeGrafter"/>
</dbReference>
<dbReference type="GO" id="GO:0005819">
    <property type="term" value="C:spindle"/>
    <property type="evidence" value="ECO:0007669"/>
    <property type="project" value="InterPro"/>
</dbReference>
<comment type="subcellular location">
    <subcellularLocation>
        <location evidence="1">Cytoplasm</location>
        <location evidence="1">Cytoskeleton</location>
    </subcellularLocation>
</comment>
<dbReference type="PANTHER" id="PTHR14326:SF39">
    <property type="entry name" value="TPX2 (TARGETING PROTEIN FOR XKLP2) PROTEIN FAMILY"/>
    <property type="match status" value="1"/>
</dbReference>
<keyword evidence="5" id="KW-0206">Cytoskeleton</keyword>
<evidence type="ECO:0000256" key="1">
    <source>
        <dbReference type="ARBA" id="ARBA00004245"/>
    </source>
</evidence>
<dbReference type="STRING" id="3818.A0A445DQ88"/>
<evidence type="ECO:0000313" key="10">
    <source>
        <dbReference type="Proteomes" id="UP000289738"/>
    </source>
</evidence>
<proteinExistence type="inferred from homology"/>
<feature type="region of interest" description="Disordered" evidence="7">
    <location>
        <begin position="84"/>
        <end position="114"/>
    </location>
</feature>
<dbReference type="GO" id="GO:0060236">
    <property type="term" value="P:regulation of mitotic spindle organization"/>
    <property type="evidence" value="ECO:0007669"/>
    <property type="project" value="InterPro"/>
</dbReference>